<proteinExistence type="predicted"/>
<evidence type="ECO:0000259" key="3">
    <source>
        <dbReference type="Pfam" id="PF05175"/>
    </source>
</evidence>
<organism evidence="4 5">
    <name type="scientific">Sporolactobacillus putidus</name>
    <dbReference type="NCBI Taxonomy" id="492735"/>
    <lineage>
        <taxon>Bacteria</taxon>
        <taxon>Bacillati</taxon>
        <taxon>Bacillota</taxon>
        <taxon>Bacilli</taxon>
        <taxon>Bacillales</taxon>
        <taxon>Sporolactobacillaceae</taxon>
        <taxon>Sporolactobacillus</taxon>
    </lineage>
</organism>
<keyword evidence="1" id="KW-0489">Methyltransferase</keyword>
<gene>
    <name evidence="4" type="primary">ybxB</name>
    <name evidence="4" type="ORF">GCM10007968_29310</name>
</gene>
<keyword evidence="5" id="KW-1185">Reference proteome</keyword>
<name>A0A917S7V3_9BACL</name>
<dbReference type="EMBL" id="BMOK01000017">
    <property type="protein sequence ID" value="GGL63493.1"/>
    <property type="molecule type" value="Genomic_DNA"/>
</dbReference>
<dbReference type="InterPro" id="IPR029063">
    <property type="entry name" value="SAM-dependent_MTases_sf"/>
</dbReference>
<protein>
    <recommendedName>
        <fullName evidence="3">Methyltransferase small domain-containing protein</fullName>
    </recommendedName>
</protein>
<dbReference type="CDD" id="cd02440">
    <property type="entry name" value="AdoMet_MTases"/>
    <property type="match status" value="1"/>
</dbReference>
<evidence type="ECO:0000256" key="1">
    <source>
        <dbReference type="ARBA" id="ARBA00022603"/>
    </source>
</evidence>
<reference evidence="4" key="2">
    <citation type="submission" date="2020-09" db="EMBL/GenBank/DDBJ databases">
        <authorList>
            <person name="Sun Q."/>
            <person name="Ohkuma M."/>
        </authorList>
    </citation>
    <scope>NUCLEOTIDE SEQUENCE</scope>
    <source>
        <strain evidence="4">JCM 15325</strain>
    </source>
</reference>
<keyword evidence="2" id="KW-0808">Transferase</keyword>
<sequence>MSEHYYSQHPQAASHRQSVTLQLRGRTLTFVTDAGVFSKRGIDFGSGLLIDTFREPEIPGDILDMGCGYGPIGIALSKSFPGRQVMMADINERAVALAEENVRVNQARAKVCQSNLFEQIDGPFAAIVTNPPIRAGKKIVHQIFSDGYDFLESKGELWTVIQKKQGAPSALKALQSIFETVNVVAKKKGYFVFCAKKN</sequence>
<dbReference type="GO" id="GO:0032259">
    <property type="term" value="P:methylation"/>
    <property type="evidence" value="ECO:0007669"/>
    <property type="project" value="UniProtKB-KW"/>
</dbReference>
<dbReference type="Pfam" id="PF05175">
    <property type="entry name" value="MTS"/>
    <property type="match status" value="1"/>
</dbReference>
<dbReference type="Gene3D" id="3.40.50.150">
    <property type="entry name" value="Vaccinia Virus protein VP39"/>
    <property type="match status" value="1"/>
</dbReference>
<dbReference type="PANTHER" id="PTHR47816">
    <property type="entry name" value="RIBOSOMAL RNA SMALL SUBUNIT METHYLTRANSFERASE C"/>
    <property type="match status" value="1"/>
</dbReference>
<reference evidence="4" key="1">
    <citation type="journal article" date="2014" name="Int. J. Syst. Evol. Microbiol.">
        <title>Complete genome sequence of Corynebacterium casei LMG S-19264T (=DSM 44701T), isolated from a smear-ripened cheese.</title>
        <authorList>
            <consortium name="US DOE Joint Genome Institute (JGI-PGF)"/>
            <person name="Walter F."/>
            <person name="Albersmeier A."/>
            <person name="Kalinowski J."/>
            <person name="Ruckert C."/>
        </authorList>
    </citation>
    <scope>NUCLEOTIDE SEQUENCE</scope>
    <source>
        <strain evidence="4">JCM 15325</strain>
    </source>
</reference>
<evidence type="ECO:0000313" key="4">
    <source>
        <dbReference type="EMBL" id="GGL63493.1"/>
    </source>
</evidence>
<dbReference type="InterPro" id="IPR007848">
    <property type="entry name" value="Small_mtfrase_dom"/>
</dbReference>
<accession>A0A917S7V3</accession>
<feature type="domain" description="Methyltransferase small" evidence="3">
    <location>
        <begin position="28"/>
        <end position="193"/>
    </location>
</feature>
<comment type="caution">
    <text evidence="4">The sequence shown here is derived from an EMBL/GenBank/DDBJ whole genome shotgun (WGS) entry which is preliminary data.</text>
</comment>
<evidence type="ECO:0000256" key="2">
    <source>
        <dbReference type="ARBA" id="ARBA00022679"/>
    </source>
</evidence>
<dbReference type="AlphaFoldDB" id="A0A917S7V3"/>
<dbReference type="GO" id="GO:0008757">
    <property type="term" value="F:S-adenosylmethionine-dependent methyltransferase activity"/>
    <property type="evidence" value="ECO:0007669"/>
    <property type="project" value="InterPro"/>
</dbReference>
<dbReference type="PANTHER" id="PTHR47816:SF4">
    <property type="entry name" value="RIBOSOMAL RNA SMALL SUBUNIT METHYLTRANSFERASE C"/>
    <property type="match status" value="1"/>
</dbReference>
<dbReference type="SUPFAM" id="SSF53335">
    <property type="entry name" value="S-adenosyl-L-methionine-dependent methyltransferases"/>
    <property type="match status" value="1"/>
</dbReference>
<dbReference type="RefSeq" id="WP_188804685.1">
    <property type="nucleotide sequence ID" value="NZ_BMOK01000017.1"/>
</dbReference>
<dbReference type="Proteomes" id="UP000654670">
    <property type="component" value="Unassembled WGS sequence"/>
</dbReference>
<dbReference type="InterPro" id="IPR046977">
    <property type="entry name" value="RsmC/RlmG"/>
</dbReference>
<evidence type="ECO:0000313" key="5">
    <source>
        <dbReference type="Proteomes" id="UP000654670"/>
    </source>
</evidence>